<comment type="caution">
    <text evidence="14">The sequence shown here is derived from an EMBL/GenBank/DDBJ whole genome shotgun (WGS) entry which is preliminary data.</text>
</comment>
<dbReference type="Pfam" id="PF06736">
    <property type="entry name" value="TMEM175"/>
    <property type="match status" value="1"/>
</dbReference>
<keyword evidence="6" id="KW-0631">Potassium channel</keyword>
<dbReference type="Proteomes" id="UP000294927">
    <property type="component" value="Unassembled WGS sequence"/>
</dbReference>
<keyword evidence="11" id="KW-0407">Ion channel</keyword>
<feature type="transmembrane region" description="Helical" evidence="13">
    <location>
        <begin position="28"/>
        <end position="50"/>
    </location>
</feature>
<evidence type="ECO:0000256" key="6">
    <source>
        <dbReference type="ARBA" id="ARBA00022826"/>
    </source>
</evidence>
<keyword evidence="7" id="KW-0630">Potassium</keyword>
<sequence length="219" mass="24622">MSDQHPAAVQDSPHFTDEEDRTYVGERLVFFSDAVIAIAMTLLALELPVPHGEDNAEVWHSFVELLPNEYLNFVISFAVIGVFWLAHHEFFRKIHAVDAPLRRLNLGWLFFIVLMPFATRVNSDDDDFVLGPVLYASVFTVTALFMILMGRHSIRAGLLRPTVPTTALRPLFVGAGVAGVVFLVSIPVSVVSPTWGKLVWILTILTRPVSRWVDRRADR</sequence>
<keyword evidence="8 13" id="KW-1133">Transmembrane helix</keyword>
<comment type="catalytic activity">
    <reaction evidence="12">
        <text>K(+)(in) = K(+)(out)</text>
        <dbReference type="Rhea" id="RHEA:29463"/>
        <dbReference type="ChEBI" id="CHEBI:29103"/>
    </reaction>
</comment>
<feature type="transmembrane region" description="Helical" evidence="13">
    <location>
        <begin position="106"/>
        <end position="123"/>
    </location>
</feature>
<evidence type="ECO:0000256" key="12">
    <source>
        <dbReference type="ARBA" id="ARBA00034430"/>
    </source>
</evidence>
<evidence type="ECO:0000313" key="14">
    <source>
        <dbReference type="EMBL" id="TDV35919.1"/>
    </source>
</evidence>
<evidence type="ECO:0000256" key="8">
    <source>
        <dbReference type="ARBA" id="ARBA00022989"/>
    </source>
</evidence>
<evidence type="ECO:0000256" key="7">
    <source>
        <dbReference type="ARBA" id="ARBA00022958"/>
    </source>
</evidence>
<evidence type="ECO:0000313" key="15">
    <source>
        <dbReference type="Proteomes" id="UP000294927"/>
    </source>
</evidence>
<evidence type="ECO:0000256" key="13">
    <source>
        <dbReference type="SAM" id="Phobius"/>
    </source>
</evidence>
<dbReference type="RefSeq" id="WP_133909311.1">
    <property type="nucleotide sequence ID" value="NZ_SOCP01000033.1"/>
</dbReference>
<evidence type="ECO:0000256" key="3">
    <source>
        <dbReference type="ARBA" id="ARBA00022448"/>
    </source>
</evidence>
<dbReference type="PANTHER" id="PTHR31462:SF5">
    <property type="entry name" value="ENDOSOMAL_LYSOSOMAL PROTON CHANNEL TMEM175"/>
    <property type="match status" value="1"/>
</dbReference>
<protein>
    <submittedName>
        <fullName evidence="14">Uncharacterized protein DUF1211</fullName>
    </submittedName>
</protein>
<organism evidence="14 15">
    <name type="scientific">Actinophytocola oryzae</name>
    <dbReference type="NCBI Taxonomy" id="502181"/>
    <lineage>
        <taxon>Bacteria</taxon>
        <taxon>Bacillati</taxon>
        <taxon>Actinomycetota</taxon>
        <taxon>Actinomycetes</taxon>
        <taxon>Pseudonocardiales</taxon>
        <taxon>Pseudonocardiaceae</taxon>
    </lineage>
</organism>
<comment type="subcellular location">
    <subcellularLocation>
        <location evidence="1">Membrane</location>
        <topology evidence="1">Multi-pass membrane protein</topology>
    </subcellularLocation>
</comment>
<proteinExistence type="inferred from homology"/>
<gene>
    <name evidence="14" type="ORF">CLV71_13315</name>
</gene>
<accession>A0A4R7UPN9</accession>
<dbReference type="OrthoDB" id="7626281at2"/>
<keyword evidence="9" id="KW-0406">Ion transport</keyword>
<evidence type="ECO:0000256" key="10">
    <source>
        <dbReference type="ARBA" id="ARBA00023136"/>
    </source>
</evidence>
<dbReference type="EMBL" id="SOCP01000033">
    <property type="protein sequence ID" value="TDV35919.1"/>
    <property type="molecule type" value="Genomic_DNA"/>
</dbReference>
<evidence type="ECO:0000256" key="2">
    <source>
        <dbReference type="ARBA" id="ARBA00006920"/>
    </source>
</evidence>
<name>A0A4R7UPN9_9PSEU</name>
<evidence type="ECO:0000256" key="4">
    <source>
        <dbReference type="ARBA" id="ARBA00022538"/>
    </source>
</evidence>
<evidence type="ECO:0000256" key="1">
    <source>
        <dbReference type="ARBA" id="ARBA00004141"/>
    </source>
</evidence>
<dbReference type="PANTHER" id="PTHR31462">
    <property type="entry name" value="ENDOSOMAL/LYSOSOMAL POTASSIUM CHANNEL TMEM175"/>
    <property type="match status" value="1"/>
</dbReference>
<keyword evidence="4" id="KW-0633">Potassium transport</keyword>
<dbReference type="GO" id="GO:0005267">
    <property type="term" value="F:potassium channel activity"/>
    <property type="evidence" value="ECO:0007669"/>
    <property type="project" value="UniProtKB-KW"/>
</dbReference>
<keyword evidence="15" id="KW-1185">Reference proteome</keyword>
<feature type="transmembrane region" description="Helical" evidence="13">
    <location>
        <begin position="70"/>
        <end position="86"/>
    </location>
</feature>
<comment type="similarity">
    <text evidence="2">Belongs to the TMEM175 family.</text>
</comment>
<evidence type="ECO:0000256" key="9">
    <source>
        <dbReference type="ARBA" id="ARBA00023065"/>
    </source>
</evidence>
<dbReference type="InterPro" id="IPR010617">
    <property type="entry name" value="TMEM175-like"/>
</dbReference>
<reference evidence="14 15" key="1">
    <citation type="submission" date="2019-03" db="EMBL/GenBank/DDBJ databases">
        <title>Genomic Encyclopedia of Archaeal and Bacterial Type Strains, Phase II (KMG-II): from individual species to whole genera.</title>
        <authorList>
            <person name="Goeker M."/>
        </authorList>
    </citation>
    <scope>NUCLEOTIDE SEQUENCE [LARGE SCALE GENOMIC DNA]</scope>
    <source>
        <strain evidence="14 15">DSM 45499</strain>
    </source>
</reference>
<feature type="transmembrane region" description="Helical" evidence="13">
    <location>
        <begin position="171"/>
        <end position="189"/>
    </location>
</feature>
<feature type="transmembrane region" description="Helical" evidence="13">
    <location>
        <begin position="129"/>
        <end position="150"/>
    </location>
</feature>
<dbReference type="GO" id="GO:0016020">
    <property type="term" value="C:membrane"/>
    <property type="evidence" value="ECO:0007669"/>
    <property type="project" value="UniProtKB-SubCell"/>
</dbReference>
<keyword evidence="3" id="KW-0813">Transport</keyword>
<keyword evidence="5 13" id="KW-0812">Transmembrane</keyword>
<evidence type="ECO:0000256" key="5">
    <source>
        <dbReference type="ARBA" id="ARBA00022692"/>
    </source>
</evidence>
<dbReference type="AlphaFoldDB" id="A0A4R7UPN9"/>
<keyword evidence="10 13" id="KW-0472">Membrane</keyword>
<evidence type="ECO:0000256" key="11">
    <source>
        <dbReference type="ARBA" id="ARBA00023303"/>
    </source>
</evidence>
<dbReference type="GO" id="GO:0015252">
    <property type="term" value="F:proton channel activity"/>
    <property type="evidence" value="ECO:0007669"/>
    <property type="project" value="InterPro"/>
</dbReference>